<dbReference type="RefSeq" id="WP_104363155.1">
    <property type="nucleotide sequence ID" value="NZ_PSZD01000006.1"/>
</dbReference>
<protein>
    <submittedName>
        <fullName evidence="1">DUF2277 domain-containing protein</fullName>
    </submittedName>
</protein>
<dbReference type="InterPro" id="IPR018735">
    <property type="entry name" value="DUF2277"/>
</dbReference>
<evidence type="ECO:0000313" key="1">
    <source>
        <dbReference type="EMBL" id="PPJ29276.1"/>
    </source>
</evidence>
<dbReference type="AlphaFoldDB" id="A0A2S6A8K5"/>
<dbReference type="Proteomes" id="UP000238356">
    <property type="component" value="Unassembled WGS sequence"/>
</dbReference>
<name>A0A2S6A8K5_9NOCA</name>
<sequence>MCRNITALCGLDPAATPEEIDAAALQYVRKVGGLSSISETTRPAVEEAVAEIAAATTRLLAALPERKAPPKSVPPLRRPEVQARIAARA</sequence>
<comment type="caution">
    <text evidence="1">The sequence shown here is derived from an EMBL/GenBank/DDBJ whole genome shotgun (WGS) entry which is preliminary data.</text>
</comment>
<gene>
    <name evidence="1" type="ORF">C5F51_12635</name>
</gene>
<reference evidence="1 2" key="1">
    <citation type="submission" date="2018-02" db="EMBL/GenBank/DDBJ databases">
        <title>8 Nocardia nova and 1 Nocardia cyriacigeorgica strain used for evolution to TMP-SMX.</title>
        <authorList>
            <person name="Mehta H."/>
            <person name="Weng J."/>
            <person name="Shamoo Y."/>
        </authorList>
    </citation>
    <scope>NUCLEOTIDE SEQUENCE [LARGE SCALE GENOMIC DNA]</scope>
    <source>
        <strain evidence="1 2">BAA2227</strain>
    </source>
</reference>
<dbReference type="Pfam" id="PF10041">
    <property type="entry name" value="DUF2277"/>
    <property type="match status" value="1"/>
</dbReference>
<dbReference type="EMBL" id="PSZD01000006">
    <property type="protein sequence ID" value="PPJ29276.1"/>
    <property type="molecule type" value="Genomic_DNA"/>
</dbReference>
<evidence type="ECO:0000313" key="2">
    <source>
        <dbReference type="Proteomes" id="UP000238356"/>
    </source>
</evidence>
<proteinExistence type="predicted"/>
<accession>A0A2S6A8K5</accession>
<organism evidence="1 2">
    <name type="scientific">Nocardia nova</name>
    <dbReference type="NCBI Taxonomy" id="37330"/>
    <lineage>
        <taxon>Bacteria</taxon>
        <taxon>Bacillati</taxon>
        <taxon>Actinomycetota</taxon>
        <taxon>Actinomycetes</taxon>
        <taxon>Mycobacteriales</taxon>
        <taxon>Nocardiaceae</taxon>
        <taxon>Nocardia</taxon>
    </lineage>
</organism>
<keyword evidence="2" id="KW-1185">Reference proteome</keyword>